<protein>
    <submittedName>
        <fullName evidence="4">GNAT family N-acetyltransferase</fullName>
    </submittedName>
</protein>
<dbReference type="RefSeq" id="WP_344110533.1">
    <property type="nucleotide sequence ID" value="NZ_BAAANE010000004.1"/>
</dbReference>
<evidence type="ECO:0000313" key="4">
    <source>
        <dbReference type="EMBL" id="GAA1630605.1"/>
    </source>
</evidence>
<accession>A0ABN2F4P3</accession>
<evidence type="ECO:0000256" key="2">
    <source>
        <dbReference type="ARBA" id="ARBA00023315"/>
    </source>
</evidence>
<comment type="caution">
    <text evidence="4">The sequence shown here is derived from an EMBL/GenBank/DDBJ whole genome shotgun (WGS) entry which is preliminary data.</text>
</comment>
<keyword evidence="1" id="KW-0808">Transferase</keyword>
<dbReference type="Gene3D" id="3.40.630.30">
    <property type="match status" value="1"/>
</dbReference>
<dbReference type="SUPFAM" id="SSF55729">
    <property type="entry name" value="Acyl-CoA N-acyltransferases (Nat)"/>
    <property type="match status" value="1"/>
</dbReference>
<sequence length="156" mass="17318">MDDLLIRPLEPYDTDEAAAVWWRSRHAVGSQLPPAIHTEAKVRKWFADVLLPDGQSWVALDDGRIVAVLTLDGDDLDQLYVDPDAAGQGVGSTLVELAKDLRPGGLALWTFQSNTRAQAFYRRRGFAEVRRTDGASNEERAPDVRMVWGAHPEASH</sequence>
<name>A0ABN2F4P3_9ACTN</name>
<proteinExistence type="predicted"/>
<reference evidence="4 5" key="1">
    <citation type="journal article" date="2019" name="Int. J. Syst. Evol. Microbiol.">
        <title>The Global Catalogue of Microorganisms (GCM) 10K type strain sequencing project: providing services to taxonomists for standard genome sequencing and annotation.</title>
        <authorList>
            <consortium name="The Broad Institute Genomics Platform"/>
            <consortium name="The Broad Institute Genome Sequencing Center for Infectious Disease"/>
            <person name="Wu L."/>
            <person name="Ma J."/>
        </authorList>
    </citation>
    <scope>NUCLEOTIDE SEQUENCE [LARGE SCALE GENOMIC DNA]</scope>
    <source>
        <strain evidence="4 5">JCM 14306</strain>
    </source>
</reference>
<dbReference type="CDD" id="cd04301">
    <property type="entry name" value="NAT_SF"/>
    <property type="match status" value="1"/>
</dbReference>
<dbReference type="InterPro" id="IPR000182">
    <property type="entry name" value="GNAT_dom"/>
</dbReference>
<feature type="domain" description="N-acetyltransferase" evidence="3">
    <location>
        <begin position="4"/>
        <end position="151"/>
    </location>
</feature>
<dbReference type="PANTHER" id="PTHR43877:SF2">
    <property type="entry name" value="AMINOALKYLPHOSPHONATE N-ACETYLTRANSFERASE-RELATED"/>
    <property type="match status" value="1"/>
</dbReference>
<dbReference type="EMBL" id="BAAANE010000004">
    <property type="protein sequence ID" value="GAA1630605.1"/>
    <property type="molecule type" value="Genomic_DNA"/>
</dbReference>
<keyword evidence="5" id="KW-1185">Reference proteome</keyword>
<dbReference type="Pfam" id="PF00583">
    <property type="entry name" value="Acetyltransf_1"/>
    <property type="match status" value="1"/>
</dbReference>
<evidence type="ECO:0000313" key="5">
    <source>
        <dbReference type="Proteomes" id="UP001501319"/>
    </source>
</evidence>
<evidence type="ECO:0000256" key="1">
    <source>
        <dbReference type="ARBA" id="ARBA00022679"/>
    </source>
</evidence>
<evidence type="ECO:0000259" key="3">
    <source>
        <dbReference type="PROSITE" id="PS51186"/>
    </source>
</evidence>
<dbReference type="PANTHER" id="PTHR43877">
    <property type="entry name" value="AMINOALKYLPHOSPHONATE N-ACETYLTRANSFERASE-RELATED-RELATED"/>
    <property type="match status" value="1"/>
</dbReference>
<dbReference type="InterPro" id="IPR050832">
    <property type="entry name" value="Bact_Acetyltransf"/>
</dbReference>
<organism evidence="4 5">
    <name type="scientific">Kribbella alba</name>
    <dbReference type="NCBI Taxonomy" id="190197"/>
    <lineage>
        <taxon>Bacteria</taxon>
        <taxon>Bacillati</taxon>
        <taxon>Actinomycetota</taxon>
        <taxon>Actinomycetes</taxon>
        <taxon>Propionibacteriales</taxon>
        <taxon>Kribbellaceae</taxon>
        <taxon>Kribbella</taxon>
    </lineage>
</organism>
<dbReference type="Proteomes" id="UP001501319">
    <property type="component" value="Unassembled WGS sequence"/>
</dbReference>
<dbReference type="InterPro" id="IPR016181">
    <property type="entry name" value="Acyl_CoA_acyltransferase"/>
</dbReference>
<keyword evidence="2" id="KW-0012">Acyltransferase</keyword>
<gene>
    <name evidence="4" type="ORF">GCM10009744_18360</name>
</gene>
<dbReference type="PROSITE" id="PS51186">
    <property type="entry name" value="GNAT"/>
    <property type="match status" value="1"/>
</dbReference>